<feature type="domain" description="Periplasmic binding protein" evidence="4">
    <location>
        <begin position="26"/>
        <end position="306"/>
    </location>
</feature>
<dbReference type="GO" id="GO:0030246">
    <property type="term" value="F:carbohydrate binding"/>
    <property type="evidence" value="ECO:0007669"/>
    <property type="project" value="TreeGrafter"/>
</dbReference>
<sequence length="334" mass="37493">MRLSIILLVLTLLPLFSASGQDLKFAVVSKYQSVFFEQSKHGCKHAASQIEGVECIYRGPETASVRVQDQIISQLIDEGVDGIAVAVTQSKFLAENSIQKARNAGIPIVTYDSDFDAPTLEKYKKLRSTYIGTDNFEFGRALGEQLKKQRPNGGALIIQTGRPYSPNLNLRIMGIRSALSGKQYITPPGKMLRNDSGWTEVRDPFINFDQLSRAVKQMESVVQGRRLKADSFIAVGGWPQNDEALYRNMIAPFKDKLERKEMIVVMSDASDQQLAMLRDRLAHANVGQNPYEMGRQAILTLHNIVKNLDYDEFIHTPINLCTQENYSTCTQQNL</sequence>
<protein>
    <submittedName>
        <fullName evidence="5">Sugar ABC transporter substrate-binding protein</fullName>
    </submittedName>
</protein>
<dbReference type="InterPro" id="IPR028082">
    <property type="entry name" value="Peripla_BP_I"/>
</dbReference>
<dbReference type="Proteomes" id="UP000282060">
    <property type="component" value="Unassembled WGS sequence"/>
</dbReference>
<dbReference type="SUPFAM" id="SSF53822">
    <property type="entry name" value="Periplasmic binding protein-like I"/>
    <property type="match status" value="1"/>
</dbReference>
<organism evidence="5 6">
    <name type="scientific">Shewanella atlantica</name>
    <dbReference type="NCBI Taxonomy" id="271099"/>
    <lineage>
        <taxon>Bacteria</taxon>
        <taxon>Pseudomonadati</taxon>
        <taxon>Pseudomonadota</taxon>
        <taxon>Gammaproteobacteria</taxon>
        <taxon>Alteromonadales</taxon>
        <taxon>Shewanellaceae</taxon>
        <taxon>Shewanella</taxon>
    </lineage>
</organism>
<gene>
    <name evidence="5" type="ORF">EKG39_19275</name>
</gene>
<dbReference type="InterPro" id="IPR025997">
    <property type="entry name" value="SBP_2_dom"/>
</dbReference>
<comment type="subcellular location">
    <subcellularLocation>
        <location evidence="1">Periplasm</location>
    </subcellularLocation>
</comment>
<reference evidence="5 6" key="1">
    <citation type="submission" date="2018-12" db="EMBL/GenBank/DDBJ databases">
        <authorList>
            <person name="Yu L."/>
        </authorList>
    </citation>
    <scope>NUCLEOTIDE SEQUENCE [LARGE SCALE GENOMIC DNA]</scope>
    <source>
        <strain evidence="5 6">HAW-EB5</strain>
    </source>
</reference>
<dbReference type="PANTHER" id="PTHR30036:SF7">
    <property type="entry name" value="ABC TRANSPORTER PERIPLASMIC-BINDING PROTEIN YPHF"/>
    <property type="match status" value="1"/>
</dbReference>
<evidence type="ECO:0000256" key="1">
    <source>
        <dbReference type="ARBA" id="ARBA00004418"/>
    </source>
</evidence>
<comment type="caution">
    <text evidence="5">The sequence shown here is derived from an EMBL/GenBank/DDBJ whole genome shotgun (WGS) entry which is preliminary data.</text>
</comment>
<feature type="signal peptide" evidence="3">
    <location>
        <begin position="1"/>
        <end position="20"/>
    </location>
</feature>
<dbReference type="Pfam" id="PF13407">
    <property type="entry name" value="Peripla_BP_4"/>
    <property type="match status" value="1"/>
</dbReference>
<comment type="similarity">
    <text evidence="2">Belongs to the bacterial solute-binding protein 2 family.</text>
</comment>
<evidence type="ECO:0000313" key="5">
    <source>
        <dbReference type="EMBL" id="RTR28272.1"/>
    </source>
</evidence>
<evidence type="ECO:0000259" key="4">
    <source>
        <dbReference type="Pfam" id="PF13407"/>
    </source>
</evidence>
<dbReference type="EMBL" id="RXNV01000013">
    <property type="protein sequence ID" value="RTR28272.1"/>
    <property type="molecule type" value="Genomic_DNA"/>
</dbReference>
<evidence type="ECO:0000256" key="2">
    <source>
        <dbReference type="ARBA" id="ARBA00007639"/>
    </source>
</evidence>
<dbReference type="GO" id="GO:0030288">
    <property type="term" value="C:outer membrane-bounded periplasmic space"/>
    <property type="evidence" value="ECO:0007669"/>
    <property type="project" value="TreeGrafter"/>
</dbReference>
<accession>A0A3S0IAH1</accession>
<feature type="chain" id="PRO_5018582542" evidence="3">
    <location>
        <begin position="21"/>
        <end position="334"/>
    </location>
</feature>
<keyword evidence="3" id="KW-0732">Signal</keyword>
<dbReference type="PANTHER" id="PTHR30036">
    <property type="entry name" value="D-XYLOSE-BINDING PERIPLASMIC PROTEIN"/>
    <property type="match status" value="1"/>
</dbReference>
<keyword evidence="6" id="KW-1185">Reference proteome</keyword>
<proteinExistence type="inferred from homology"/>
<dbReference type="OrthoDB" id="3189720at2"/>
<name>A0A3S0IAH1_9GAMM</name>
<dbReference type="GO" id="GO:0055085">
    <property type="term" value="P:transmembrane transport"/>
    <property type="evidence" value="ECO:0007669"/>
    <property type="project" value="UniProtKB-ARBA"/>
</dbReference>
<dbReference type="AlphaFoldDB" id="A0A3S0IAH1"/>
<dbReference type="Gene3D" id="3.40.50.2300">
    <property type="match status" value="2"/>
</dbReference>
<evidence type="ECO:0000256" key="3">
    <source>
        <dbReference type="SAM" id="SignalP"/>
    </source>
</evidence>
<evidence type="ECO:0000313" key="6">
    <source>
        <dbReference type="Proteomes" id="UP000282060"/>
    </source>
</evidence>
<dbReference type="InterPro" id="IPR050555">
    <property type="entry name" value="Bact_Solute-Bind_Prot2"/>
</dbReference>